<dbReference type="EMBL" id="CP113524">
    <property type="protein sequence ID" value="WAJ22796.1"/>
    <property type="molecule type" value="Genomic_DNA"/>
</dbReference>
<dbReference type="RefSeq" id="WP_268114476.1">
    <property type="nucleotide sequence ID" value="NZ_CP113524.1"/>
</dbReference>
<proteinExistence type="predicted"/>
<reference evidence="1" key="1">
    <citation type="submission" date="2022-11" db="EMBL/GenBank/DDBJ databases">
        <title>Lacrimispora xylanolytica sy1, complete genome.</title>
        <authorList>
            <person name="Choi S."/>
        </authorList>
    </citation>
    <scope>NUCLEOTIDE SEQUENCE</scope>
    <source>
        <strain evidence="1">Sy1</strain>
    </source>
</reference>
<gene>
    <name evidence="1" type="ORF">OW255_14630</name>
</gene>
<dbReference type="SUPFAM" id="SSF47336">
    <property type="entry name" value="ACP-like"/>
    <property type="match status" value="1"/>
</dbReference>
<name>A0ABY7A8D5_9FIRM</name>
<evidence type="ECO:0008006" key="3">
    <source>
        <dbReference type="Google" id="ProtNLM"/>
    </source>
</evidence>
<protein>
    <recommendedName>
        <fullName evidence="3">Phosphopantetheine binding protein</fullName>
    </recommendedName>
</protein>
<dbReference type="InterPro" id="IPR036736">
    <property type="entry name" value="ACP-like_sf"/>
</dbReference>
<evidence type="ECO:0000313" key="2">
    <source>
        <dbReference type="Proteomes" id="UP001163115"/>
    </source>
</evidence>
<accession>A0ABY7A8D5</accession>
<sequence>MNGIKESVLNKLAEKFSVHLTESQYDTNFFSPGVGLFARNFIDLIYEIEGEKNIVFDEKTLMNPDFCTFNGFVKEIEERLIG</sequence>
<keyword evidence="2" id="KW-1185">Reference proteome</keyword>
<evidence type="ECO:0000313" key="1">
    <source>
        <dbReference type="EMBL" id="WAJ22796.1"/>
    </source>
</evidence>
<organism evidence="1 2">
    <name type="scientific">Lacrimispora xylanolytica</name>
    <dbReference type="NCBI Taxonomy" id="29375"/>
    <lineage>
        <taxon>Bacteria</taxon>
        <taxon>Bacillati</taxon>
        <taxon>Bacillota</taxon>
        <taxon>Clostridia</taxon>
        <taxon>Lachnospirales</taxon>
        <taxon>Lachnospiraceae</taxon>
        <taxon>Lacrimispora</taxon>
    </lineage>
</organism>
<dbReference type="Proteomes" id="UP001163115">
    <property type="component" value="Chromosome"/>
</dbReference>